<feature type="compositionally biased region" description="Low complexity" evidence="1">
    <location>
        <begin position="43"/>
        <end position="65"/>
    </location>
</feature>
<evidence type="ECO:0000313" key="4">
    <source>
        <dbReference type="Proteomes" id="UP001152797"/>
    </source>
</evidence>
<feature type="compositionally biased region" description="Low complexity" evidence="1">
    <location>
        <begin position="124"/>
        <end position="134"/>
    </location>
</feature>
<evidence type="ECO:0000256" key="1">
    <source>
        <dbReference type="SAM" id="MobiDB-lite"/>
    </source>
</evidence>
<organism evidence="2">
    <name type="scientific">Cladocopium goreaui</name>
    <dbReference type="NCBI Taxonomy" id="2562237"/>
    <lineage>
        <taxon>Eukaryota</taxon>
        <taxon>Sar</taxon>
        <taxon>Alveolata</taxon>
        <taxon>Dinophyceae</taxon>
        <taxon>Suessiales</taxon>
        <taxon>Symbiodiniaceae</taxon>
        <taxon>Cladocopium</taxon>
    </lineage>
</organism>
<dbReference type="Proteomes" id="UP001152797">
    <property type="component" value="Unassembled WGS sequence"/>
</dbReference>
<evidence type="ECO:0000313" key="3">
    <source>
        <dbReference type="EMBL" id="CAL1166879.1"/>
    </source>
</evidence>
<gene>
    <name evidence="2" type="ORF">C1SCF055_LOCUS38466</name>
</gene>
<proteinExistence type="predicted"/>
<evidence type="ECO:0000313" key="2">
    <source>
        <dbReference type="EMBL" id="CAI4013504.1"/>
    </source>
</evidence>
<feature type="compositionally biased region" description="Polar residues" evidence="1">
    <location>
        <begin position="203"/>
        <end position="221"/>
    </location>
</feature>
<comment type="caution">
    <text evidence="2">The sequence shown here is derived from an EMBL/GenBank/DDBJ whole genome shotgun (WGS) entry which is preliminary data.</text>
</comment>
<reference evidence="2" key="1">
    <citation type="submission" date="2022-10" db="EMBL/GenBank/DDBJ databases">
        <authorList>
            <person name="Chen Y."/>
            <person name="Dougan E. K."/>
            <person name="Chan C."/>
            <person name="Rhodes N."/>
            <person name="Thang M."/>
        </authorList>
    </citation>
    <scope>NUCLEOTIDE SEQUENCE</scope>
</reference>
<dbReference type="AlphaFoldDB" id="A0A9P1DQM2"/>
<keyword evidence="4" id="KW-1185">Reference proteome</keyword>
<dbReference type="EMBL" id="CAMXCT030005890">
    <property type="protein sequence ID" value="CAL4800816.1"/>
    <property type="molecule type" value="Genomic_DNA"/>
</dbReference>
<feature type="compositionally biased region" description="Basic and acidic residues" evidence="1">
    <location>
        <begin position="28"/>
        <end position="41"/>
    </location>
</feature>
<accession>A0A9P1DQM2</accession>
<reference evidence="3" key="2">
    <citation type="submission" date="2024-04" db="EMBL/GenBank/DDBJ databases">
        <authorList>
            <person name="Chen Y."/>
            <person name="Shah S."/>
            <person name="Dougan E. K."/>
            <person name="Thang M."/>
            <person name="Chan C."/>
        </authorList>
    </citation>
    <scope>NUCLEOTIDE SEQUENCE [LARGE SCALE GENOMIC DNA]</scope>
</reference>
<protein>
    <submittedName>
        <fullName evidence="2">Uncharacterized protein</fullName>
    </submittedName>
</protein>
<feature type="region of interest" description="Disordered" evidence="1">
    <location>
        <begin position="18"/>
        <end position="100"/>
    </location>
</feature>
<feature type="region of interest" description="Disordered" evidence="1">
    <location>
        <begin position="203"/>
        <end position="231"/>
    </location>
</feature>
<feature type="region of interest" description="Disordered" evidence="1">
    <location>
        <begin position="113"/>
        <end position="134"/>
    </location>
</feature>
<dbReference type="EMBL" id="CAMXCT010005890">
    <property type="protein sequence ID" value="CAI4013504.1"/>
    <property type="molecule type" value="Genomic_DNA"/>
</dbReference>
<name>A0A9P1DQM2_9DINO</name>
<sequence>MCLYILDNFFWAERDTGTPFARSFGKSTSKETNQEKAKESVSEASTAVQETAQQASEATQEAVQQGVTSAQETAETAAKSTKDAMNKTSTQETPQDLGITFSDEPTLAPAATTAPDVVPSPGDMPASSMPTSSTSWLDQVKEGLHQGFTTVSQKTMEGYEAAKDMMGPSSSDGPSWTESRFHQGVTTVTEKTSQGYEAAKEYMTSSSAPTVARASAQNEEPSTTSTTSSWSDQFQNLGRTWSSFTMCLSTVQEKTQQGYEATMEFVVGKHLCHEAVMGMLNEVDFMRFSPSKMVVEQDLMVI</sequence>
<dbReference type="EMBL" id="CAMXCT020005890">
    <property type="protein sequence ID" value="CAL1166879.1"/>
    <property type="molecule type" value="Genomic_DNA"/>
</dbReference>